<dbReference type="GO" id="GO:0009507">
    <property type="term" value="C:chloroplast"/>
    <property type="evidence" value="ECO:0007669"/>
    <property type="project" value="TreeGrafter"/>
</dbReference>
<sequence>MILLTPPTAFALSKSSPDTWRGCRRCSARRRSSAPRFFFFVSKNPKHRESALRTLKASLITTPDAFAVGKFIGEYGFMNVTSYSGLSDRNIETLSVGYSSEDIERLRIQDVGEGKVKIRLYEGRVVQGSLKGSRVIFKVYPGRRACGIEADMMAANELNCHTSLQNDSENVCDNIQILLGGFETRTGEQWLAFRNDGAYTAADYAKVASKRISTDLANSKQSIWAFNGEGKLKRQRFFIIKLLNRAINGLAFMHDHDRLHQSIGPASVVLNTISEGEAVYLVPRLRDLAFSVDIR</sequence>
<dbReference type="PROSITE" id="PS50011">
    <property type="entry name" value="PROTEIN_KINASE_DOM"/>
    <property type="match status" value="1"/>
</dbReference>
<dbReference type="GO" id="GO:0004672">
    <property type="term" value="F:protein kinase activity"/>
    <property type="evidence" value="ECO:0007669"/>
    <property type="project" value="InterPro"/>
</dbReference>
<dbReference type="EMBL" id="JBBWWQ010000016">
    <property type="protein sequence ID" value="KAK8926246.1"/>
    <property type="molecule type" value="Genomic_DNA"/>
</dbReference>
<dbReference type="Proteomes" id="UP001418222">
    <property type="component" value="Unassembled WGS sequence"/>
</dbReference>
<dbReference type="PANTHER" id="PTHR36796">
    <property type="entry name" value="PROTEIN KINASE SUPERFAMILY PROTEIN"/>
    <property type="match status" value="1"/>
</dbReference>
<organism evidence="2 3">
    <name type="scientific">Platanthera zijinensis</name>
    <dbReference type="NCBI Taxonomy" id="2320716"/>
    <lineage>
        <taxon>Eukaryota</taxon>
        <taxon>Viridiplantae</taxon>
        <taxon>Streptophyta</taxon>
        <taxon>Embryophyta</taxon>
        <taxon>Tracheophyta</taxon>
        <taxon>Spermatophyta</taxon>
        <taxon>Magnoliopsida</taxon>
        <taxon>Liliopsida</taxon>
        <taxon>Asparagales</taxon>
        <taxon>Orchidaceae</taxon>
        <taxon>Orchidoideae</taxon>
        <taxon>Orchideae</taxon>
        <taxon>Orchidinae</taxon>
        <taxon>Platanthera</taxon>
    </lineage>
</organism>
<dbReference type="InterPro" id="IPR000719">
    <property type="entry name" value="Prot_kinase_dom"/>
</dbReference>
<dbReference type="PANTHER" id="PTHR36796:SF1">
    <property type="entry name" value="PROTEIN KINASE SUPERFAMILY PROTEIN"/>
    <property type="match status" value="1"/>
</dbReference>
<name>A0AAP0B3G1_9ASPA</name>
<evidence type="ECO:0000259" key="1">
    <source>
        <dbReference type="PROSITE" id="PS50011"/>
    </source>
</evidence>
<evidence type="ECO:0000313" key="2">
    <source>
        <dbReference type="EMBL" id="KAK8926246.1"/>
    </source>
</evidence>
<gene>
    <name evidence="2" type="ORF">KSP39_PZI018949</name>
</gene>
<accession>A0AAP0B3G1</accession>
<protein>
    <recommendedName>
        <fullName evidence="1">Protein kinase domain-containing protein</fullName>
    </recommendedName>
</protein>
<comment type="caution">
    <text evidence="2">The sequence shown here is derived from an EMBL/GenBank/DDBJ whole genome shotgun (WGS) entry which is preliminary data.</text>
</comment>
<keyword evidence="3" id="KW-1185">Reference proteome</keyword>
<reference evidence="2 3" key="1">
    <citation type="journal article" date="2022" name="Nat. Plants">
        <title>Genomes of leafy and leafless Platanthera orchids illuminate the evolution of mycoheterotrophy.</title>
        <authorList>
            <person name="Li M.H."/>
            <person name="Liu K.W."/>
            <person name="Li Z."/>
            <person name="Lu H.C."/>
            <person name="Ye Q.L."/>
            <person name="Zhang D."/>
            <person name="Wang J.Y."/>
            <person name="Li Y.F."/>
            <person name="Zhong Z.M."/>
            <person name="Liu X."/>
            <person name="Yu X."/>
            <person name="Liu D.K."/>
            <person name="Tu X.D."/>
            <person name="Liu B."/>
            <person name="Hao Y."/>
            <person name="Liao X.Y."/>
            <person name="Jiang Y.T."/>
            <person name="Sun W.H."/>
            <person name="Chen J."/>
            <person name="Chen Y.Q."/>
            <person name="Ai Y."/>
            <person name="Zhai J.W."/>
            <person name="Wu S.S."/>
            <person name="Zhou Z."/>
            <person name="Hsiao Y.Y."/>
            <person name="Wu W.L."/>
            <person name="Chen Y.Y."/>
            <person name="Lin Y.F."/>
            <person name="Hsu J.L."/>
            <person name="Li C.Y."/>
            <person name="Wang Z.W."/>
            <person name="Zhao X."/>
            <person name="Zhong W.Y."/>
            <person name="Ma X.K."/>
            <person name="Ma L."/>
            <person name="Huang J."/>
            <person name="Chen G.Z."/>
            <person name="Huang M.Z."/>
            <person name="Huang L."/>
            <person name="Peng D.H."/>
            <person name="Luo Y.B."/>
            <person name="Zou S.Q."/>
            <person name="Chen S.P."/>
            <person name="Lan S."/>
            <person name="Tsai W.C."/>
            <person name="Van de Peer Y."/>
            <person name="Liu Z.J."/>
        </authorList>
    </citation>
    <scope>NUCLEOTIDE SEQUENCE [LARGE SCALE GENOMIC DNA]</scope>
    <source>
        <strain evidence="2">Lor287</strain>
    </source>
</reference>
<evidence type="ECO:0000313" key="3">
    <source>
        <dbReference type="Proteomes" id="UP001418222"/>
    </source>
</evidence>
<dbReference type="AlphaFoldDB" id="A0AAP0B3G1"/>
<proteinExistence type="predicted"/>
<dbReference type="GO" id="GO:0005524">
    <property type="term" value="F:ATP binding"/>
    <property type="evidence" value="ECO:0007669"/>
    <property type="project" value="InterPro"/>
</dbReference>
<feature type="domain" description="Protein kinase" evidence="1">
    <location>
        <begin position="66"/>
        <end position="295"/>
    </location>
</feature>